<reference evidence="1" key="1">
    <citation type="journal article" date="2020" name="mSystems">
        <title>Genome- and Community-Level Interaction Insights into Carbon Utilization and Element Cycling Functions of Hydrothermarchaeota in Hydrothermal Sediment.</title>
        <authorList>
            <person name="Zhou Z."/>
            <person name="Liu Y."/>
            <person name="Xu W."/>
            <person name="Pan J."/>
            <person name="Luo Z.H."/>
            <person name="Li M."/>
        </authorList>
    </citation>
    <scope>NUCLEOTIDE SEQUENCE [LARGE SCALE GENOMIC DNA]</scope>
    <source>
        <strain evidence="1">SpSt-477</strain>
    </source>
</reference>
<dbReference type="AlphaFoldDB" id="A0A7C4MLN6"/>
<proteinExistence type="predicted"/>
<protein>
    <submittedName>
        <fullName evidence="1">Uncharacterized protein</fullName>
    </submittedName>
</protein>
<accession>A0A7C4MLN6</accession>
<sequence>MSLWSTAAACTAMGACYAGYRKNLHQWIVHDTFRTIWMKTFFRKPSKTHLLFAFVDHFEPGNRKADPSRQIERVRAWTERYPQLAMRHRDADGVHPQHTFFFPPHYDSHDHLERIVDLCNQGFGEVEMHLHHDHQVPWPDTEETLRTKVLDCIDRFSRCGVFCLPDGRKTYGFIHGDWALANSRKGGAFCGVNNETALLQETGCFADFTFPVSNESQPWLTNTFFYGNSFSDRPKGYACQPIPMTAGKPAPADRLLLMQGIIGLRWKSRKTAYKPSIEQSNIDTSDAPTPARVDYWVNKWIHVGGRPDWVFIKVHTHGAREEDRDVLLGEGADRLFRYLEEAYNDGSRFVLHYVSAREMYNIAKAAEAGKTGDPNDYRDFVVPRYIYLNPR</sequence>
<comment type="caution">
    <text evidence="1">The sequence shown here is derived from an EMBL/GenBank/DDBJ whole genome shotgun (WGS) entry which is preliminary data.</text>
</comment>
<name>A0A7C4MLN6_9BACT</name>
<dbReference type="EMBL" id="DSUH01000134">
    <property type="protein sequence ID" value="HGU32382.1"/>
    <property type="molecule type" value="Genomic_DNA"/>
</dbReference>
<organism evidence="1">
    <name type="scientific">Desulfatirhabdium butyrativorans</name>
    <dbReference type="NCBI Taxonomy" id="340467"/>
    <lineage>
        <taxon>Bacteria</taxon>
        <taxon>Pseudomonadati</taxon>
        <taxon>Thermodesulfobacteriota</taxon>
        <taxon>Desulfobacteria</taxon>
        <taxon>Desulfobacterales</taxon>
        <taxon>Desulfatirhabdiaceae</taxon>
        <taxon>Desulfatirhabdium</taxon>
    </lineage>
</organism>
<gene>
    <name evidence="1" type="ORF">ENS29_05955</name>
</gene>
<evidence type="ECO:0000313" key="1">
    <source>
        <dbReference type="EMBL" id="HGU32382.1"/>
    </source>
</evidence>